<gene>
    <name evidence="1" type="ORF">GCM10025868_28130</name>
</gene>
<protein>
    <submittedName>
        <fullName evidence="1">Uncharacterized protein</fullName>
    </submittedName>
</protein>
<dbReference type="EMBL" id="BSUZ01000001">
    <property type="protein sequence ID" value="GMA87563.1"/>
    <property type="molecule type" value="Genomic_DNA"/>
</dbReference>
<accession>A0ABQ6JH95</accession>
<reference evidence="2" key="1">
    <citation type="journal article" date="2019" name="Int. J. Syst. Evol. Microbiol.">
        <title>The Global Catalogue of Microorganisms (GCM) 10K type strain sequencing project: providing services to taxonomists for standard genome sequencing and annotation.</title>
        <authorList>
            <consortium name="The Broad Institute Genomics Platform"/>
            <consortium name="The Broad Institute Genome Sequencing Center for Infectious Disease"/>
            <person name="Wu L."/>
            <person name="Ma J."/>
        </authorList>
    </citation>
    <scope>NUCLEOTIDE SEQUENCE [LARGE SCALE GENOMIC DNA]</scope>
    <source>
        <strain evidence="2">NBRC 108730</strain>
    </source>
</reference>
<organism evidence="1 2">
    <name type="scientific">Angustibacter aerolatus</name>
    <dbReference type="NCBI Taxonomy" id="1162965"/>
    <lineage>
        <taxon>Bacteria</taxon>
        <taxon>Bacillati</taxon>
        <taxon>Actinomycetota</taxon>
        <taxon>Actinomycetes</taxon>
        <taxon>Kineosporiales</taxon>
        <taxon>Kineosporiaceae</taxon>
    </lineage>
</organism>
<evidence type="ECO:0000313" key="1">
    <source>
        <dbReference type="EMBL" id="GMA87563.1"/>
    </source>
</evidence>
<sequence length="86" mass="9401">MIASTRGSFAACSRNACTDVENESYGWCSRMSRARMAARMSPGLLVSTPSVRSRWVPVKNGGNRRLAALEVGDEVEAAQVQRRGRL</sequence>
<name>A0ABQ6JH95_9ACTN</name>
<proteinExistence type="predicted"/>
<dbReference type="Proteomes" id="UP001157017">
    <property type="component" value="Unassembled WGS sequence"/>
</dbReference>
<keyword evidence="2" id="KW-1185">Reference proteome</keyword>
<evidence type="ECO:0000313" key="2">
    <source>
        <dbReference type="Proteomes" id="UP001157017"/>
    </source>
</evidence>
<comment type="caution">
    <text evidence="1">The sequence shown here is derived from an EMBL/GenBank/DDBJ whole genome shotgun (WGS) entry which is preliminary data.</text>
</comment>